<evidence type="ECO:0000313" key="2">
    <source>
        <dbReference type="Proteomes" id="UP001223390"/>
    </source>
</evidence>
<accession>A0ABT7H652</accession>
<keyword evidence="2" id="KW-1185">Reference proteome</keyword>
<organism evidence="1 2">
    <name type="scientific">Streptomyces katrae</name>
    <dbReference type="NCBI Taxonomy" id="68223"/>
    <lineage>
        <taxon>Bacteria</taxon>
        <taxon>Bacillati</taxon>
        <taxon>Actinomycetota</taxon>
        <taxon>Actinomycetes</taxon>
        <taxon>Kitasatosporales</taxon>
        <taxon>Streptomycetaceae</taxon>
        <taxon>Streptomyces</taxon>
    </lineage>
</organism>
<sequence length="68" mass="7206">MSPAEARLRQAAFHVVGGSPTLEEVAAIAMLLTARMMGSEIAPPEPRPFRAQWAAADGEFRAPGAWAS</sequence>
<dbReference type="Proteomes" id="UP001223390">
    <property type="component" value="Unassembled WGS sequence"/>
</dbReference>
<dbReference type="InterPro" id="IPR032716">
    <property type="entry name" value="ACC_epsilon"/>
</dbReference>
<proteinExistence type="predicted"/>
<name>A0ABT7H652_9ACTN</name>
<gene>
    <name evidence="1" type="ORF">QEZ40_006412</name>
</gene>
<dbReference type="EMBL" id="JASITI010000066">
    <property type="protein sequence ID" value="MDK9500584.1"/>
    <property type="molecule type" value="Genomic_DNA"/>
</dbReference>
<reference evidence="1 2" key="1">
    <citation type="submission" date="2023-05" db="EMBL/GenBank/DDBJ databases">
        <title>Sequencing and Assembly of Streptomyces sp. NP73.</title>
        <authorList>
            <person name="Konwar A.N."/>
            <person name="Saikia K."/>
            <person name="Thakur D."/>
        </authorList>
    </citation>
    <scope>NUCLEOTIDE SEQUENCE [LARGE SCALE GENOMIC DNA]</scope>
    <source>
        <strain evidence="1 2">NP73</strain>
    </source>
</reference>
<dbReference type="Pfam" id="PF13822">
    <property type="entry name" value="ACC_epsilon"/>
    <property type="match status" value="1"/>
</dbReference>
<protein>
    <submittedName>
        <fullName evidence="1">Acyl-CoA carboxylase epsilon subunit</fullName>
    </submittedName>
</protein>
<comment type="caution">
    <text evidence="1">The sequence shown here is derived from an EMBL/GenBank/DDBJ whole genome shotgun (WGS) entry which is preliminary data.</text>
</comment>
<evidence type="ECO:0000313" key="1">
    <source>
        <dbReference type="EMBL" id="MDK9500584.1"/>
    </source>
</evidence>
<dbReference type="RefSeq" id="WP_285346186.1">
    <property type="nucleotide sequence ID" value="NZ_JASITI010000066.1"/>
</dbReference>